<dbReference type="SUPFAM" id="SSF53756">
    <property type="entry name" value="UDP-Glycosyltransferase/glycogen phosphorylase"/>
    <property type="match status" value="1"/>
</dbReference>
<sequence length="384" mass="43704">MDKKRIALVFGTRPEAIKMAPVAYALRNVEFFELQIILTAQHRELLDQVMEIFKLNSDYDLNIMQEKQTLTQITVKVLEGLDVIWQKDSPDMVLVHGDTTTTFAASLAAFYKKISIGHVESGLRTYDKYQPYPEEMNRHLTGVLSDLHFAPTKKAKENLLKENVPSNNIFVTGNTVIDALLFVYNNLEKFEVKLPEEVPKGKYILVTSHRRENWGKPLENVALALKEILSEFEDLYIVYPVHPNPIIRETVNSILGNERRAILISPVDYVTMVYLIANCNLVLTDSGGLQEEAPSLGKPVLVLREVTERPEAVEAGTVKIIGTERKRIVEEVSKLLIDEDEYNKMARALNPYGDGKASERIRDILLYYFGFSSSLPEEFNPYHS</sequence>
<evidence type="ECO:0000256" key="1">
    <source>
        <dbReference type="ARBA" id="ARBA00023235"/>
    </source>
</evidence>
<evidence type="ECO:0000256" key="4">
    <source>
        <dbReference type="RuleBase" id="RU003513"/>
    </source>
</evidence>
<dbReference type="InterPro" id="IPR003331">
    <property type="entry name" value="UDP_GlcNAc_Epimerase_2_dom"/>
</dbReference>
<evidence type="ECO:0000256" key="3">
    <source>
        <dbReference type="ARBA" id="ARBA00038858"/>
    </source>
</evidence>
<comment type="caution">
    <text evidence="6">The sequence shown here is derived from an EMBL/GenBank/DDBJ whole genome shotgun (WGS) entry which is preliminary data.</text>
</comment>
<dbReference type="GO" id="GO:0008761">
    <property type="term" value="F:UDP-N-acetylglucosamine 2-epimerase activity"/>
    <property type="evidence" value="ECO:0007669"/>
    <property type="project" value="UniProtKB-EC"/>
</dbReference>
<gene>
    <name evidence="6" type="ORF">ENW00_05095</name>
</gene>
<dbReference type="EMBL" id="DTIN01000014">
    <property type="protein sequence ID" value="HFX13527.1"/>
    <property type="molecule type" value="Genomic_DNA"/>
</dbReference>
<dbReference type="Gene3D" id="3.40.50.2000">
    <property type="entry name" value="Glycogen Phosphorylase B"/>
    <property type="match status" value="2"/>
</dbReference>
<evidence type="ECO:0000256" key="2">
    <source>
        <dbReference type="ARBA" id="ARBA00038209"/>
    </source>
</evidence>
<keyword evidence="1 4" id="KW-0413">Isomerase</keyword>
<dbReference type="PANTHER" id="PTHR43174">
    <property type="entry name" value="UDP-N-ACETYLGLUCOSAMINE 2-EPIMERASE"/>
    <property type="match status" value="1"/>
</dbReference>
<dbReference type="InterPro" id="IPR029767">
    <property type="entry name" value="WecB-like"/>
</dbReference>
<dbReference type="EC" id="5.1.3.14" evidence="3"/>
<dbReference type="FunFam" id="3.40.50.2000:FF:000043">
    <property type="entry name" value="UDP-N-acetylglucosamine 2-epimerase"/>
    <property type="match status" value="1"/>
</dbReference>
<evidence type="ECO:0000313" key="6">
    <source>
        <dbReference type="EMBL" id="HFX13527.1"/>
    </source>
</evidence>
<comment type="similarity">
    <text evidence="2 4">Belongs to the UDP-N-acetylglucosamine 2-epimerase family.</text>
</comment>
<proteinExistence type="inferred from homology"/>
<protein>
    <recommendedName>
        <fullName evidence="3">UDP-N-acetylglucosamine 2-epimerase (non-hydrolyzing)</fullName>
        <ecNumber evidence="3">5.1.3.14</ecNumber>
    </recommendedName>
</protein>
<dbReference type="AlphaFoldDB" id="A0A7C3MJX0"/>
<dbReference type="PANTHER" id="PTHR43174:SF2">
    <property type="entry name" value="UDP-N-ACETYLGLUCOSAMINE 2-EPIMERASE"/>
    <property type="match status" value="1"/>
</dbReference>
<evidence type="ECO:0000259" key="5">
    <source>
        <dbReference type="Pfam" id="PF02350"/>
    </source>
</evidence>
<feature type="domain" description="UDP-N-acetylglucosamine 2-epimerase" evidence="5">
    <location>
        <begin position="25"/>
        <end position="365"/>
    </location>
</feature>
<dbReference type="CDD" id="cd03786">
    <property type="entry name" value="GTB_UDP-GlcNAc_2-Epimerase"/>
    <property type="match status" value="1"/>
</dbReference>
<reference evidence="6" key="1">
    <citation type="journal article" date="2020" name="mSystems">
        <title>Genome- and Community-Level Interaction Insights into Carbon Utilization and Element Cycling Functions of Hydrothermarchaeota in Hydrothermal Sediment.</title>
        <authorList>
            <person name="Zhou Z."/>
            <person name="Liu Y."/>
            <person name="Xu W."/>
            <person name="Pan J."/>
            <person name="Luo Z.H."/>
            <person name="Li M."/>
        </authorList>
    </citation>
    <scope>NUCLEOTIDE SEQUENCE [LARGE SCALE GENOMIC DNA]</scope>
    <source>
        <strain evidence="6">SpSt-81</strain>
    </source>
</reference>
<accession>A0A7C3MJX0</accession>
<dbReference type="Pfam" id="PF02350">
    <property type="entry name" value="Epimerase_2"/>
    <property type="match status" value="1"/>
</dbReference>
<name>A0A7C3MJX0_DICTH</name>
<dbReference type="NCBIfam" id="TIGR00236">
    <property type="entry name" value="wecB"/>
    <property type="match status" value="1"/>
</dbReference>
<organism evidence="6">
    <name type="scientific">Dictyoglomus thermophilum</name>
    <dbReference type="NCBI Taxonomy" id="14"/>
    <lineage>
        <taxon>Bacteria</taxon>
        <taxon>Pseudomonadati</taxon>
        <taxon>Dictyoglomota</taxon>
        <taxon>Dictyoglomia</taxon>
        <taxon>Dictyoglomales</taxon>
        <taxon>Dictyoglomaceae</taxon>
        <taxon>Dictyoglomus</taxon>
    </lineage>
</organism>